<organism evidence="1 2">
    <name type="scientific">Coprinopsis cinerea (strain Okayama-7 / 130 / ATCC MYA-4618 / FGSC 9003)</name>
    <name type="common">Inky cap fungus</name>
    <name type="synonym">Hormographiella aspergillata</name>
    <dbReference type="NCBI Taxonomy" id="240176"/>
    <lineage>
        <taxon>Eukaryota</taxon>
        <taxon>Fungi</taxon>
        <taxon>Dikarya</taxon>
        <taxon>Basidiomycota</taxon>
        <taxon>Agaricomycotina</taxon>
        <taxon>Agaricomycetes</taxon>
        <taxon>Agaricomycetidae</taxon>
        <taxon>Agaricales</taxon>
        <taxon>Agaricineae</taxon>
        <taxon>Psathyrellaceae</taxon>
        <taxon>Coprinopsis</taxon>
    </lineage>
</organism>
<gene>
    <name evidence="1" type="ORF">CC1G_06915</name>
</gene>
<dbReference type="RefSeq" id="XP_001837709.1">
    <property type="nucleotide sequence ID" value="XM_001837657.1"/>
</dbReference>
<dbReference type="AlphaFoldDB" id="A8NZN3"/>
<dbReference type="InterPro" id="IPR032710">
    <property type="entry name" value="NTF2-like_dom_sf"/>
</dbReference>
<dbReference type="SUPFAM" id="SSF54427">
    <property type="entry name" value="NTF2-like"/>
    <property type="match status" value="1"/>
</dbReference>
<protein>
    <recommendedName>
        <fullName evidence="3">SnoaL-like domain-containing protein</fullName>
    </recommendedName>
</protein>
<dbReference type="KEGG" id="cci:CC1G_06915"/>
<reference evidence="1 2" key="1">
    <citation type="journal article" date="2010" name="Proc. Natl. Acad. Sci. U.S.A.">
        <title>Insights into evolution of multicellular fungi from the assembled chromosomes of the mushroom Coprinopsis cinerea (Coprinus cinereus).</title>
        <authorList>
            <person name="Stajich J.E."/>
            <person name="Wilke S.K."/>
            <person name="Ahren D."/>
            <person name="Au C.H."/>
            <person name="Birren B.W."/>
            <person name="Borodovsky M."/>
            <person name="Burns C."/>
            <person name="Canback B."/>
            <person name="Casselton L.A."/>
            <person name="Cheng C.K."/>
            <person name="Deng J."/>
            <person name="Dietrich F.S."/>
            <person name="Fargo D.C."/>
            <person name="Farman M.L."/>
            <person name="Gathman A.C."/>
            <person name="Goldberg J."/>
            <person name="Guigo R."/>
            <person name="Hoegger P.J."/>
            <person name="Hooker J.B."/>
            <person name="Huggins A."/>
            <person name="James T.Y."/>
            <person name="Kamada T."/>
            <person name="Kilaru S."/>
            <person name="Kodira C."/>
            <person name="Kues U."/>
            <person name="Kupfer D."/>
            <person name="Kwan H.S."/>
            <person name="Lomsadze A."/>
            <person name="Li W."/>
            <person name="Lilly W.W."/>
            <person name="Ma L.J."/>
            <person name="Mackey A.J."/>
            <person name="Manning G."/>
            <person name="Martin F."/>
            <person name="Muraguchi H."/>
            <person name="Natvig D.O."/>
            <person name="Palmerini H."/>
            <person name="Ramesh M.A."/>
            <person name="Rehmeyer C.J."/>
            <person name="Roe B.A."/>
            <person name="Shenoy N."/>
            <person name="Stanke M."/>
            <person name="Ter-Hovhannisyan V."/>
            <person name="Tunlid A."/>
            <person name="Velagapudi R."/>
            <person name="Vision T.J."/>
            <person name="Zeng Q."/>
            <person name="Zolan M.E."/>
            <person name="Pukkila P.J."/>
        </authorList>
    </citation>
    <scope>NUCLEOTIDE SEQUENCE [LARGE SCALE GENOMIC DNA]</scope>
    <source>
        <strain evidence="2">Okayama-7 / 130 / ATCC MYA-4618 / FGSC 9003</strain>
    </source>
</reference>
<sequence length="124" mass="14502">MSTFQTIIKTYSEAFNSKDLDKILSLFSPSIEMHWKSQNLNFDIPKFIEEYQSHWAEPSFKPVILERSEEIGELDGQGIRVTWLDPGRQKRVIVDYHFAKNDGPEEDWKMIKHNVVDVTTIAET</sequence>
<proteinExistence type="predicted"/>
<dbReference type="Gene3D" id="3.10.450.50">
    <property type="match status" value="1"/>
</dbReference>
<name>A8NZN3_COPC7</name>
<dbReference type="GeneID" id="6014271"/>
<evidence type="ECO:0000313" key="1">
    <source>
        <dbReference type="EMBL" id="EAU84053.1"/>
    </source>
</evidence>
<comment type="caution">
    <text evidence="1">The sequence shown here is derived from an EMBL/GenBank/DDBJ whole genome shotgun (WGS) entry which is preliminary data.</text>
</comment>
<dbReference type="InParanoid" id="A8NZN3"/>
<dbReference type="VEuPathDB" id="FungiDB:CC1G_06915"/>
<keyword evidence="2" id="KW-1185">Reference proteome</keyword>
<dbReference type="Proteomes" id="UP000001861">
    <property type="component" value="Unassembled WGS sequence"/>
</dbReference>
<dbReference type="EMBL" id="AACS02000006">
    <property type="protein sequence ID" value="EAU84053.1"/>
    <property type="molecule type" value="Genomic_DNA"/>
</dbReference>
<evidence type="ECO:0000313" key="2">
    <source>
        <dbReference type="Proteomes" id="UP000001861"/>
    </source>
</evidence>
<accession>A8NZN3</accession>
<evidence type="ECO:0008006" key="3">
    <source>
        <dbReference type="Google" id="ProtNLM"/>
    </source>
</evidence>